<sequence>MVHSASGLFLLFSLKYTVDLLIFSQIRQNIGPVLCQEPIMPG</sequence>
<reference evidence="1" key="1">
    <citation type="submission" date="2007-11" db="EMBL/GenBank/DDBJ databases">
        <authorList>
            <person name="Fulton L."/>
            <person name="Clifton S."/>
            <person name="Fulton B."/>
            <person name="Xu J."/>
            <person name="Minx P."/>
            <person name="Pepin K.H."/>
            <person name="Johnson M."/>
            <person name="Thiruvilangam P."/>
            <person name="Bhonagiri V."/>
            <person name="Nash W.E."/>
            <person name="Mardis E.R."/>
            <person name="Wilson R.K."/>
        </authorList>
    </citation>
    <scope>NUCLEOTIDE SEQUENCE [LARGE SCALE GENOMIC DNA]</scope>
    <source>
        <strain evidence="1">DSM 17241</strain>
    </source>
</reference>
<reference evidence="1" key="2">
    <citation type="submission" date="2013-09" db="EMBL/GenBank/DDBJ databases">
        <title>Draft genome sequence of Anaerotruncus colihominis(DSM 17241).</title>
        <authorList>
            <person name="Sudarsanam P."/>
            <person name="Ley R."/>
            <person name="Guruge J."/>
            <person name="Turnbaugh P.J."/>
            <person name="Mahowald M."/>
            <person name="Liep D."/>
            <person name="Gordon J."/>
        </authorList>
    </citation>
    <scope>NUCLEOTIDE SEQUENCE</scope>
    <source>
        <strain evidence="1">DSM 17241</strain>
    </source>
</reference>
<dbReference type="Proteomes" id="UP000003803">
    <property type="component" value="Unassembled WGS sequence"/>
</dbReference>
<organism evidence="1 2">
    <name type="scientific">Anaerotruncus colihominis DSM 17241</name>
    <dbReference type="NCBI Taxonomy" id="445972"/>
    <lineage>
        <taxon>Bacteria</taxon>
        <taxon>Bacillati</taxon>
        <taxon>Bacillota</taxon>
        <taxon>Clostridia</taxon>
        <taxon>Eubacteriales</taxon>
        <taxon>Oscillospiraceae</taxon>
        <taxon>Anaerotruncus</taxon>
    </lineage>
</organism>
<accession>B0PET1</accession>
<keyword evidence="2" id="KW-1185">Reference proteome</keyword>
<dbReference type="AlphaFoldDB" id="B0PET1"/>
<dbReference type="HOGENOM" id="CLU_3246352_0_0_9"/>
<name>B0PET1_9FIRM</name>
<comment type="caution">
    <text evidence="1">The sequence shown here is derived from an EMBL/GenBank/DDBJ whole genome shotgun (WGS) entry which is preliminary data.</text>
</comment>
<proteinExistence type="predicted"/>
<evidence type="ECO:0000313" key="2">
    <source>
        <dbReference type="Proteomes" id="UP000003803"/>
    </source>
</evidence>
<evidence type="ECO:0000313" key="1">
    <source>
        <dbReference type="EMBL" id="EDS09864.1"/>
    </source>
</evidence>
<protein>
    <submittedName>
        <fullName evidence="1">Uncharacterized protein</fullName>
    </submittedName>
</protein>
<gene>
    <name evidence="1" type="ORF">ANACOL_03309</name>
</gene>
<dbReference type="EMBL" id="ABGD02000025">
    <property type="protein sequence ID" value="EDS09864.1"/>
    <property type="molecule type" value="Genomic_DNA"/>
</dbReference>